<dbReference type="AlphaFoldDB" id="A0A285IFU6"/>
<proteinExistence type="predicted"/>
<dbReference type="Proteomes" id="UP000219573">
    <property type="component" value="Unassembled WGS sequence"/>
</dbReference>
<dbReference type="EMBL" id="OBDZ01000046">
    <property type="protein sequence ID" value="SNY46870.1"/>
    <property type="molecule type" value="Genomic_DNA"/>
</dbReference>
<gene>
    <name evidence="2" type="ORF">SAMN06265827_1463</name>
</gene>
<organism evidence="2 3">
    <name type="scientific">Orenia metallireducens</name>
    <dbReference type="NCBI Taxonomy" id="1413210"/>
    <lineage>
        <taxon>Bacteria</taxon>
        <taxon>Bacillati</taxon>
        <taxon>Bacillota</taxon>
        <taxon>Clostridia</taxon>
        <taxon>Halanaerobiales</taxon>
        <taxon>Halobacteroidaceae</taxon>
        <taxon>Orenia</taxon>
    </lineage>
</organism>
<reference evidence="3" key="1">
    <citation type="submission" date="2017-09" db="EMBL/GenBank/DDBJ databases">
        <authorList>
            <person name="Varghese N."/>
            <person name="Submissions S."/>
        </authorList>
    </citation>
    <scope>NUCLEOTIDE SEQUENCE [LARGE SCALE GENOMIC DNA]</scope>
    <source>
        <strain evidence="3">MSL47</strain>
    </source>
</reference>
<keyword evidence="1" id="KW-1133">Transmembrane helix</keyword>
<protein>
    <submittedName>
        <fullName evidence="2">Uncharacterized protein</fullName>
    </submittedName>
</protein>
<evidence type="ECO:0000313" key="2">
    <source>
        <dbReference type="EMBL" id="SNY46870.1"/>
    </source>
</evidence>
<keyword evidence="3" id="KW-1185">Reference proteome</keyword>
<feature type="transmembrane region" description="Helical" evidence="1">
    <location>
        <begin position="12"/>
        <end position="38"/>
    </location>
</feature>
<sequence length="43" mass="5065">MRLQMSDTVIGIVIYFLFSTLLELITGKSFIKLIIYFFKNIFS</sequence>
<keyword evidence="1" id="KW-0812">Transmembrane</keyword>
<evidence type="ECO:0000256" key="1">
    <source>
        <dbReference type="SAM" id="Phobius"/>
    </source>
</evidence>
<evidence type="ECO:0000313" key="3">
    <source>
        <dbReference type="Proteomes" id="UP000219573"/>
    </source>
</evidence>
<name>A0A285IFU6_9FIRM</name>
<accession>A0A285IFU6</accession>
<keyword evidence="1" id="KW-0472">Membrane</keyword>